<evidence type="ECO:0000313" key="2">
    <source>
        <dbReference type="Proteomes" id="UP000030746"/>
    </source>
</evidence>
<dbReference type="EMBL" id="KB203251">
    <property type="protein sequence ID" value="ESO85779.1"/>
    <property type="molecule type" value="Genomic_DNA"/>
</dbReference>
<accession>V4B9U8</accession>
<keyword evidence="2" id="KW-1185">Reference proteome</keyword>
<name>V4B9U8_LOTGI</name>
<gene>
    <name evidence="1" type="ORF">LOTGIDRAFT_167752</name>
</gene>
<reference evidence="1 2" key="1">
    <citation type="journal article" date="2013" name="Nature">
        <title>Insights into bilaterian evolution from three spiralian genomes.</title>
        <authorList>
            <person name="Simakov O."/>
            <person name="Marletaz F."/>
            <person name="Cho S.J."/>
            <person name="Edsinger-Gonzales E."/>
            <person name="Havlak P."/>
            <person name="Hellsten U."/>
            <person name="Kuo D.H."/>
            <person name="Larsson T."/>
            <person name="Lv J."/>
            <person name="Arendt D."/>
            <person name="Savage R."/>
            <person name="Osoegawa K."/>
            <person name="de Jong P."/>
            <person name="Grimwood J."/>
            <person name="Chapman J.A."/>
            <person name="Shapiro H."/>
            <person name="Aerts A."/>
            <person name="Otillar R.P."/>
            <person name="Terry A.Y."/>
            <person name="Boore J.L."/>
            <person name="Grigoriev I.V."/>
            <person name="Lindberg D.R."/>
            <person name="Seaver E.C."/>
            <person name="Weisblat D.A."/>
            <person name="Putnam N.H."/>
            <person name="Rokhsar D.S."/>
        </authorList>
    </citation>
    <scope>NUCLEOTIDE SEQUENCE [LARGE SCALE GENOMIC DNA]</scope>
</reference>
<organism evidence="1 2">
    <name type="scientific">Lottia gigantea</name>
    <name type="common">Giant owl limpet</name>
    <dbReference type="NCBI Taxonomy" id="225164"/>
    <lineage>
        <taxon>Eukaryota</taxon>
        <taxon>Metazoa</taxon>
        <taxon>Spiralia</taxon>
        <taxon>Lophotrochozoa</taxon>
        <taxon>Mollusca</taxon>
        <taxon>Gastropoda</taxon>
        <taxon>Patellogastropoda</taxon>
        <taxon>Lottioidea</taxon>
        <taxon>Lottiidae</taxon>
        <taxon>Lottia</taxon>
    </lineage>
</organism>
<dbReference type="AlphaFoldDB" id="V4B9U8"/>
<proteinExistence type="predicted"/>
<sequence>MLDLQCPVRCICYFSNKFAYFDQIDRLNAKSDDGYIEERKHNLMNKLIQYIMEEKESKGTKGSDETELHNPSKRWNRQLFGCKCAGFQFGCKTNTYCQMSYGPEYVCSKDCCGLRCLVK</sequence>
<dbReference type="KEGG" id="lgi:LOTGIDRAFT_167752"/>
<dbReference type="GeneID" id="20240690"/>
<evidence type="ECO:0000313" key="1">
    <source>
        <dbReference type="EMBL" id="ESO85779.1"/>
    </source>
</evidence>
<dbReference type="Proteomes" id="UP000030746">
    <property type="component" value="Unassembled WGS sequence"/>
</dbReference>
<protein>
    <submittedName>
        <fullName evidence="1">Uncharacterized protein</fullName>
    </submittedName>
</protein>
<dbReference type="CTD" id="20240690"/>
<dbReference type="HOGENOM" id="CLU_2064117_0_0_1"/>
<dbReference type="RefSeq" id="XP_009063510.1">
    <property type="nucleotide sequence ID" value="XM_009065262.1"/>
</dbReference>